<feature type="region of interest" description="Disordered" evidence="1">
    <location>
        <begin position="138"/>
        <end position="181"/>
    </location>
</feature>
<reference evidence="2" key="1">
    <citation type="submission" date="2020-05" db="EMBL/GenBank/DDBJ databases">
        <title>Mycena genomes resolve the evolution of fungal bioluminescence.</title>
        <authorList>
            <person name="Tsai I.J."/>
        </authorList>
    </citation>
    <scope>NUCLEOTIDE SEQUENCE</scope>
    <source>
        <strain evidence="2">160909Yilan</strain>
    </source>
</reference>
<evidence type="ECO:0000313" key="3">
    <source>
        <dbReference type="Proteomes" id="UP000623467"/>
    </source>
</evidence>
<proteinExistence type="predicted"/>
<sequence>MPALPDFWEPFRGLSSEDWHCIKILANPVRLQDRTIGDVGRMMSKVASHLAASVDRNSEFYHLPEFPQELRDLHAGCRYAAAVADPFRSDPPMHRTYWPDSVFMAPWSENVSDDFVLPPPPRSSTGGAPPAVSIRATHVPQRSAPPGAPRDAEAPPPNGSADAVPRVRRRADHDAPCTEARGVEPTGVTRQQLEAAIDVLPPRSRQALPVDERGRFFVLTVDHLYEILGVEPAAVSEPRPARSSDRPEKTLFQDGARCLPCISTGMMCQLLGHPFTCEKCSGVHGLSGCNMAFSAPALMEWAGLAGLAMADQVEDLRMASAAVAATHCAAEAAINELHYRFLRLLSMVLRARDALPRAAFLDRFLGATSAEKERTMEAFLRVAMIQQLSARDDVHRRWRWNRFTMADLCAQPVGPYDSGYDFYEALAAATVDDQPLGYFLVPQDRESDVAAQWVQIQAPEKMEITLSGGARLNCGVDGAKVRARFYRKVFAERGVKVPEHLRRFDDDDVVPRPLLPSPGFLGDLERMVVPVDDCPTGDSNLAPEGACTEIP</sequence>
<name>A0A8H6X8K9_9AGAR</name>
<dbReference type="EMBL" id="JACAZH010000036">
    <property type="protein sequence ID" value="KAF7336600.1"/>
    <property type="molecule type" value="Genomic_DNA"/>
</dbReference>
<dbReference type="OrthoDB" id="3126730at2759"/>
<keyword evidence="3" id="KW-1185">Reference proteome</keyword>
<protein>
    <submittedName>
        <fullName evidence="2">Uncharacterized protein</fullName>
    </submittedName>
</protein>
<gene>
    <name evidence="2" type="ORF">MSAN_02292200</name>
</gene>
<comment type="caution">
    <text evidence="2">The sequence shown here is derived from an EMBL/GenBank/DDBJ whole genome shotgun (WGS) entry which is preliminary data.</text>
</comment>
<dbReference type="AlphaFoldDB" id="A0A8H6X8K9"/>
<evidence type="ECO:0000313" key="2">
    <source>
        <dbReference type="EMBL" id="KAF7336600.1"/>
    </source>
</evidence>
<evidence type="ECO:0000256" key="1">
    <source>
        <dbReference type="SAM" id="MobiDB-lite"/>
    </source>
</evidence>
<organism evidence="2 3">
    <name type="scientific">Mycena sanguinolenta</name>
    <dbReference type="NCBI Taxonomy" id="230812"/>
    <lineage>
        <taxon>Eukaryota</taxon>
        <taxon>Fungi</taxon>
        <taxon>Dikarya</taxon>
        <taxon>Basidiomycota</taxon>
        <taxon>Agaricomycotina</taxon>
        <taxon>Agaricomycetes</taxon>
        <taxon>Agaricomycetidae</taxon>
        <taxon>Agaricales</taxon>
        <taxon>Marasmiineae</taxon>
        <taxon>Mycenaceae</taxon>
        <taxon>Mycena</taxon>
    </lineage>
</organism>
<accession>A0A8H6X8K9</accession>
<dbReference type="Proteomes" id="UP000623467">
    <property type="component" value="Unassembled WGS sequence"/>
</dbReference>